<dbReference type="EMBL" id="PZJH01000002">
    <property type="protein sequence ID" value="RAK44988.1"/>
    <property type="molecule type" value="Genomic_DNA"/>
</dbReference>
<dbReference type="InterPro" id="IPR014871">
    <property type="entry name" value="dUTPase/dCTP_pyrophosphatase"/>
</dbReference>
<proteinExistence type="predicted"/>
<evidence type="ECO:0008006" key="3">
    <source>
        <dbReference type="Google" id="ProtNLM"/>
    </source>
</evidence>
<accession>A0A327ZVE9</accession>
<reference evidence="1 2" key="1">
    <citation type="journal article" date="2018" name="Front. Microbiol.">
        <title>Description and Comparative Genomics of Macrococcus caseolyticus subsp. hominis subsp. nov., Macrococcus goetzii sp. nov., Macrococcus epidermidis sp. nov., and Macrococcus bohemicus sp. nov., Novel Macrococci From Human Clinical Material With Virulence Potential and Suspected Uptake of Foreign DNA by Natural Transformation.</title>
        <authorList>
            <person name="Maslanova I."/>
            <person name="Wertheimer Z."/>
            <person name="Sedlacek I."/>
            <person name="Svec P."/>
            <person name="Indrakova A."/>
            <person name="Kovarovic V."/>
            <person name="Schumann P."/>
            <person name="Sproer C."/>
            <person name="Kralova S."/>
            <person name="Sedo O."/>
            <person name="Kristofova L."/>
            <person name="Vrbovska V."/>
            <person name="Fuzik T."/>
            <person name="Petras P."/>
            <person name="Zdrahal Z."/>
            <person name="Ruzickova V."/>
            <person name="Doskar J."/>
            <person name="Pantucek R."/>
        </authorList>
    </citation>
    <scope>NUCLEOTIDE SEQUENCE [LARGE SCALE GENOMIC DNA]</scope>
    <source>
        <strain evidence="1 2">01/688</strain>
    </source>
</reference>
<gene>
    <name evidence="1" type="ORF">BHU61_06655</name>
</gene>
<dbReference type="Proteomes" id="UP000249808">
    <property type="component" value="Unassembled WGS sequence"/>
</dbReference>
<protein>
    <recommendedName>
        <fullName evidence="3">dUTPase</fullName>
    </recommendedName>
</protein>
<dbReference type="AlphaFoldDB" id="A0A327ZVE9"/>
<organism evidence="1 2">
    <name type="scientific">Macrococcus epidermidis</name>
    <dbReference type="NCBI Taxonomy" id="1902580"/>
    <lineage>
        <taxon>Bacteria</taxon>
        <taxon>Bacillati</taxon>
        <taxon>Bacillota</taxon>
        <taxon>Bacilli</taxon>
        <taxon>Bacillales</taxon>
        <taxon>Staphylococcaceae</taxon>
        <taxon>Macrococcus</taxon>
    </lineage>
</organism>
<evidence type="ECO:0000313" key="1">
    <source>
        <dbReference type="EMBL" id="RAK44988.1"/>
    </source>
</evidence>
<keyword evidence="2" id="KW-1185">Reference proteome</keyword>
<dbReference type="CDD" id="cd11527">
    <property type="entry name" value="NTP-PPase_dUTPase"/>
    <property type="match status" value="1"/>
</dbReference>
<name>A0A327ZVE9_9STAP</name>
<sequence length="190" mass="22916">MIQITLKLFEKLAKKQEELDSNIRKQHNISADEWLEDLQQNHVLALKNEIAEFQNECFDQWKYWKTKSVEPRKIIAEGVDIIHFLHLIINKHSAGKETLVTYINKRIETNMPLVRTKEEYWDKDKKKSVKIKDLRYIMNKMYQLKTLEDYLECYAILLIILDYYAFSLEEIEAAYDIKNKENHDRQQQGY</sequence>
<comment type="caution">
    <text evidence="1">The sequence shown here is derived from an EMBL/GenBank/DDBJ whole genome shotgun (WGS) entry which is preliminary data.</text>
</comment>
<evidence type="ECO:0000313" key="2">
    <source>
        <dbReference type="Proteomes" id="UP000249808"/>
    </source>
</evidence>
<dbReference type="Pfam" id="PF08761">
    <property type="entry name" value="dUTPase_2"/>
    <property type="match status" value="1"/>
</dbReference>
<dbReference type="SUPFAM" id="SSF101386">
    <property type="entry name" value="all-alpha NTP pyrophosphatases"/>
    <property type="match status" value="1"/>
</dbReference>
<dbReference type="Gene3D" id="1.10.4010.10">
    <property type="entry name" value="Type II deoxyuridine triphosphatase"/>
    <property type="match status" value="1"/>
</dbReference>
<dbReference type="RefSeq" id="WP_111715605.1">
    <property type="nucleotide sequence ID" value="NZ_JBHSSR010000004.1"/>
</dbReference>